<protein>
    <submittedName>
        <fullName evidence="2">Uncharacterized protein</fullName>
    </submittedName>
</protein>
<dbReference type="AlphaFoldDB" id="A0AA38YTR5"/>
<dbReference type="EMBL" id="JARBHA010000018">
    <property type="protein sequence ID" value="KAJ9676378.1"/>
    <property type="molecule type" value="Genomic_DNA"/>
</dbReference>
<feature type="compositionally biased region" description="Pro residues" evidence="1">
    <location>
        <begin position="28"/>
        <end position="45"/>
    </location>
</feature>
<dbReference type="Proteomes" id="UP001168098">
    <property type="component" value="Unassembled WGS sequence"/>
</dbReference>
<keyword evidence="3" id="KW-1185">Reference proteome</keyword>
<evidence type="ECO:0000313" key="3">
    <source>
        <dbReference type="Proteomes" id="UP001168098"/>
    </source>
</evidence>
<name>A0AA38YTR5_VITRO</name>
<feature type="region of interest" description="Disordered" evidence="1">
    <location>
        <begin position="1"/>
        <end position="47"/>
    </location>
</feature>
<gene>
    <name evidence="2" type="ORF">PVL29_025081</name>
</gene>
<evidence type="ECO:0000313" key="2">
    <source>
        <dbReference type="EMBL" id="KAJ9676378.1"/>
    </source>
</evidence>
<proteinExistence type="predicted"/>
<evidence type="ECO:0000256" key="1">
    <source>
        <dbReference type="SAM" id="MobiDB-lite"/>
    </source>
</evidence>
<comment type="caution">
    <text evidence="2">The sequence shown here is derived from an EMBL/GenBank/DDBJ whole genome shotgun (WGS) entry which is preliminary data.</text>
</comment>
<accession>A0AA38YTR5</accession>
<sequence>MMTTPWLPLHGPPRAEREGTLGDNQRPAKPPTPPPFPSPEAPMPLPVAAMNEGPIEFRIFILLGYSSQKIDPLAYAEDAYLTLMQSNGGGVI</sequence>
<organism evidence="2 3">
    <name type="scientific">Vitis rotundifolia</name>
    <name type="common">Muscadine grape</name>
    <dbReference type="NCBI Taxonomy" id="103349"/>
    <lineage>
        <taxon>Eukaryota</taxon>
        <taxon>Viridiplantae</taxon>
        <taxon>Streptophyta</taxon>
        <taxon>Embryophyta</taxon>
        <taxon>Tracheophyta</taxon>
        <taxon>Spermatophyta</taxon>
        <taxon>Magnoliopsida</taxon>
        <taxon>eudicotyledons</taxon>
        <taxon>Gunneridae</taxon>
        <taxon>Pentapetalae</taxon>
        <taxon>rosids</taxon>
        <taxon>Vitales</taxon>
        <taxon>Vitaceae</taxon>
        <taxon>Viteae</taxon>
        <taxon>Vitis</taxon>
    </lineage>
</organism>
<reference evidence="2 3" key="1">
    <citation type="journal article" date="2023" name="BMC Biotechnol.">
        <title>Vitis rotundifolia cv Carlos genome sequencing.</title>
        <authorList>
            <person name="Huff M."/>
            <person name="Hulse-Kemp A."/>
            <person name="Scheffler B."/>
            <person name="Youngblood R."/>
            <person name="Simpson S."/>
            <person name="Babiker E."/>
            <person name="Staton M."/>
        </authorList>
    </citation>
    <scope>NUCLEOTIDE SEQUENCE [LARGE SCALE GENOMIC DNA]</scope>
    <source>
        <tissue evidence="2">Leaf</tissue>
    </source>
</reference>